<dbReference type="STRING" id="81972.D7MHJ9"/>
<feature type="non-terminal residue" evidence="1">
    <location>
        <position position="1"/>
    </location>
</feature>
<dbReference type="eggNOG" id="KOG0048">
    <property type="taxonomic scope" value="Eukaryota"/>
</dbReference>
<dbReference type="KEGG" id="aly:9306464"/>
<evidence type="ECO:0000313" key="2">
    <source>
        <dbReference type="Proteomes" id="UP000008694"/>
    </source>
</evidence>
<sequence>PISRKKAKPATNNVEKTKNRLLKRQQFKQLREMELQQEQQLCQFDRLDMKKIMSLLEDSSSSNNSDGGGAGDVFYAPHQIIHSSKPFGYNPNSLEEQLQGILTPVNIPETNTMNQDNAIWDGFWNMDVVDGHGGNLDVVAATAACGPRKPYFHNLVIPFC</sequence>
<organism evidence="2">
    <name type="scientific">Arabidopsis lyrata subsp. lyrata</name>
    <name type="common">Lyre-leaved rock-cress</name>
    <dbReference type="NCBI Taxonomy" id="81972"/>
    <lineage>
        <taxon>Eukaryota</taxon>
        <taxon>Viridiplantae</taxon>
        <taxon>Streptophyta</taxon>
        <taxon>Embryophyta</taxon>
        <taxon>Tracheophyta</taxon>
        <taxon>Spermatophyta</taxon>
        <taxon>Magnoliopsida</taxon>
        <taxon>eudicotyledons</taxon>
        <taxon>Gunneridae</taxon>
        <taxon>Pentapetalae</taxon>
        <taxon>rosids</taxon>
        <taxon>malvids</taxon>
        <taxon>Brassicales</taxon>
        <taxon>Brassicaceae</taxon>
        <taxon>Camelineae</taxon>
        <taxon>Arabidopsis</taxon>
    </lineage>
</organism>
<proteinExistence type="predicted"/>
<name>D7MHJ9_ARALL</name>
<dbReference type="HOGENOM" id="CLU_028567_25_2_1"/>
<protein>
    <submittedName>
        <fullName evidence="1">Predicted protein</fullName>
    </submittedName>
</protein>
<accession>D7MHJ9</accession>
<dbReference type="EMBL" id="GL348719">
    <property type="protein sequence ID" value="EFH46652.1"/>
    <property type="molecule type" value="Genomic_DNA"/>
</dbReference>
<dbReference type="Proteomes" id="UP000008694">
    <property type="component" value="Unassembled WGS sequence"/>
</dbReference>
<evidence type="ECO:0000313" key="1">
    <source>
        <dbReference type="EMBL" id="EFH46652.1"/>
    </source>
</evidence>
<gene>
    <name evidence="1" type="ORF">ARALYDRAFT_658999</name>
</gene>
<reference evidence="2" key="1">
    <citation type="journal article" date="2011" name="Nat. Genet.">
        <title>The Arabidopsis lyrata genome sequence and the basis of rapid genome size change.</title>
        <authorList>
            <person name="Hu T.T."/>
            <person name="Pattyn P."/>
            <person name="Bakker E.G."/>
            <person name="Cao J."/>
            <person name="Cheng J.-F."/>
            <person name="Clark R.M."/>
            <person name="Fahlgren N."/>
            <person name="Fawcett J.A."/>
            <person name="Grimwood J."/>
            <person name="Gundlach H."/>
            <person name="Haberer G."/>
            <person name="Hollister J.D."/>
            <person name="Ossowski S."/>
            <person name="Ottilar R.P."/>
            <person name="Salamov A.A."/>
            <person name="Schneeberger K."/>
            <person name="Spannagl M."/>
            <person name="Wang X."/>
            <person name="Yang L."/>
            <person name="Nasrallah M.E."/>
            <person name="Bergelson J."/>
            <person name="Carrington J.C."/>
            <person name="Gaut B.S."/>
            <person name="Schmutz J."/>
            <person name="Mayer K.F.X."/>
            <person name="Van de Peer Y."/>
            <person name="Grigoriev I.V."/>
            <person name="Nordborg M."/>
            <person name="Weigel D."/>
            <person name="Guo Y.-L."/>
        </authorList>
    </citation>
    <scope>NUCLEOTIDE SEQUENCE [LARGE SCALE GENOMIC DNA]</scope>
    <source>
        <strain evidence="2">cv. MN47</strain>
    </source>
</reference>
<dbReference type="AlphaFoldDB" id="D7MHJ9"/>
<dbReference type="Gramene" id="Al_scaffold_0007_3054">
    <property type="protein sequence ID" value="Al_scaffold_0007_3054"/>
    <property type="gene ID" value="Al_scaffold_0007_3054"/>
</dbReference>
<keyword evidence="2" id="KW-1185">Reference proteome</keyword>